<dbReference type="PANTHER" id="PTHR47618:SF1">
    <property type="entry name" value="BIFUNCTIONAL OLIGORIBONUCLEASE AND PAP PHOSPHATASE NRNA"/>
    <property type="match status" value="1"/>
</dbReference>
<evidence type="ECO:0000313" key="4">
    <source>
        <dbReference type="Proteomes" id="UP000494245"/>
    </source>
</evidence>
<evidence type="ECO:0000259" key="2">
    <source>
        <dbReference type="Pfam" id="PF02272"/>
    </source>
</evidence>
<dbReference type="GO" id="GO:0016787">
    <property type="term" value="F:hydrolase activity"/>
    <property type="evidence" value="ECO:0007669"/>
    <property type="project" value="UniProtKB-KW"/>
</dbReference>
<accession>A0A6V8LQ90</accession>
<dbReference type="Gene3D" id="3.10.310.30">
    <property type="match status" value="1"/>
</dbReference>
<organism evidence="3 4">
    <name type="scientific">Fundidesulfovibrio magnetotacticus</name>
    <dbReference type="NCBI Taxonomy" id="2730080"/>
    <lineage>
        <taxon>Bacteria</taxon>
        <taxon>Pseudomonadati</taxon>
        <taxon>Thermodesulfobacteriota</taxon>
        <taxon>Desulfovibrionia</taxon>
        <taxon>Desulfovibrionales</taxon>
        <taxon>Desulfovibrionaceae</taxon>
        <taxon>Fundidesulfovibrio</taxon>
    </lineage>
</organism>
<dbReference type="InterPro" id="IPR001667">
    <property type="entry name" value="DDH_dom"/>
</dbReference>
<dbReference type="EC" id="3.1.-.-" evidence="3"/>
<dbReference type="AlphaFoldDB" id="A0A6V8LQ90"/>
<gene>
    <name evidence="3" type="primary">nrnA</name>
    <name evidence="3" type="ORF">NNJEOMEG_00548</name>
</gene>
<dbReference type="SUPFAM" id="SSF64182">
    <property type="entry name" value="DHH phosphoesterases"/>
    <property type="match status" value="1"/>
</dbReference>
<reference evidence="3 4" key="1">
    <citation type="submission" date="2020-04" db="EMBL/GenBank/DDBJ databases">
        <authorList>
            <consortium name="Desulfovibrio sp. FSS-1 genome sequencing consortium"/>
            <person name="Shimoshige H."/>
            <person name="Kobayashi H."/>
            <person name="Maekawa T."/>
        </authorList>
    </citation>
    <scope>NUCLEOTIDE SEQUENCE [LARGE SCALE GENOMIC DNA]</scope>
    <source>
        <strain evidence="3 4">SIID29052-01</strain>
    </source>
</reference>
<dbReference type="Gene3D" id="3.90.1640.10">
    <property type="entry name" value="inorganic pyrophosphatase (n-terminal core)"/>
    <property type="match status" value="1"/>
</dbReference>
<dbReference type="PANTHER" id="PTHR47618">
    <property type="entry name" value="BIFUNCTIONAL OLIGORIBONUCLEASE AND PAP PHOSPHATASE NRNA"/>
    <property type="match status" value="1"/>
</dbReference>
<dbReference type="GO" id="GO:0003676">
    <property type="term" value="F:nucleic acid binding"/>
    <property type="evidence" value="ECO:0007669"/>
    <property type="project" value="InterPro"/>
</dbReference>
<dbReference type="EMBL" id="BLTE01000001">
    <property type="protein sequence ID" value="GFK92721.1"/>
    <property type="molecule type" value="Genomic_DNA"/>
</dbReference>
<comment type="caution">
    <text evidence="3">The sequence shown here is derived from an EMBL/GenBank/DDBJ whole genome shotgun (WGS) entry which is preliminary data.</text>
</comment>
<dbReference type="InterPro" id="IPR038763">
    <property type="entry name" value="DHH_sf"/>
</dbReference>
<protein>
    <submittedName>
        <fullName evidence="3">Bifunctional oligoribonuclease and PAP phosphatase NrnA</fullName>
        <ecNumber evidence="3">3.1.-.-</ecNumber>
    </submittedName>
</protein>
<dbReference type="RefSeq" id="WP_173081028.1">
    <property type="nucleotide sequence ID" value="NZ_BLTE01000001.1"/>
</dbReference>
<evidence type="ECO:0000259" key="1">
    <source>
        <dbReference type="Pfam" id="PF01368"/>
    </source>
</evidence>
<dbReference type="InterPro" id="IPR003156">
    <property type="entry name" value="DHHA1_dom"/>
</dbReference>
<dbReference type="Pfam" id="PF01368">
    <property type="entry name" value="DHH"/>
    <property type="match status" value="1"/>
</dbReference>
<evidence type="ECO:0000313" key="3">
    <source>
        <dbReference type="EMBL" id="GFK92721.1"/>
    </source>
</evidence>
<reference evidence="3 4" key="2">
    <citation type="submission" date="2020-05" db="EMBL/GenBank/DDBJ databases">
        <title>Draft genome sequence of Desulfovibrio sp. strainFSS-1.</title>
        <authorList>
            <person name="Shimoshige H."/>
            <person name="Kobayashi H."/>
            <person name="Maekawa T."/>
        </authorList>
    </citation>
    <scope>NUCLEOTIDE SEQUENCE [LARGE SCALE GENOMIC DNA]</scope>
    <source>
        <strain evidence="3 4">SIID29052-01</strain>
    </source>
</reference>
<name>A0A6V8LQ90_9BACT</name>
<dbReference type="Pfam" id="PF02272">
    <property type="entry name" value="DHHA1"/>
    <property type="match status" value="1"/>
</dbReference>
<keyword evidence="3" id="KW-0378">Hydrolase</keyword>
<dbReference type="Proteomes" id="UP000494245">
    <property type="component" value="Unassembled WGS sequence"/>
</dbReference>
<feature type="domain" description="DDH" evidence="1">
    <location>
        <begin position="14"/>
        <end position="156"/>
    </location>
</feature>
<keyword evidence="4" id="KW-1185">Reference proteome</keyword>
<sequence>MRDVLDALRTGSRFLVASHASPDGDAIGAMAAMGHLLKALGKEAVLYNVSGLPEHLAWLPMPGPVHAELPRDLASGGFDWIVALDCGDDRRAGKALQQAMAERPTLVIDHHIDNPRWGRVNWVETDRSSTCEMVAVLTDALGVELSGPLGQAVYLGVATDTGHFRFENASPRSMELAARLARLGLDVAGINERIENQWSLARFRLWSEVLGGLSLSFGGQLGVIRITSDQLSRLGATAADTDGLTNFVLRIRGCRVALSLREDGEGSVKLSLRSVAGVNIQPVAAAFGGGGHKGAAGATLEGGIGEIEPRVVEALSGVLGS</sequence>
<dbReference type="InterPro" id="IPR051319">
    <property type="entry name" value="Oligoribo/pAp-PDE_c-di-AMP_PDE"/>
</dbReference>
<feature type="domain" description="DHHA1" evidence="2">
    <location>
        <begin position="235"/>
        <end position="306"/>
    </location>
</feature>
<proteinExistence type="predicted"/>